<dbReference type="InterPro" id="IPR010982">
    <property type="entry name" value="Lambda_DNA-bd_dom_sf"/>
</dbReference>
<reference evidence="2" key="1">
    <citation type="journal article" date="2004" name="Science">
        <title>Reverse methanogenesis: testing the hypothesis with environmental genomics.</title>
        <authorList>
            <person name="Hallam S.J."/>
            <person name="Putnam N."/>
            <person name="Preston C.M."/>
            <person name="Detter J.C."/>
            <person name="Rokhsar D."/>
            <person name="Richardson P.M."/>
            <person name="DeLong E.F."/>
        </authorList>
    </citation>
    <scope>NUCLEOTIDE SEQUENCE</scope>
</reference>
<dbReference type="Gene3D" id="1.10.260.40">
    <property type="entry name" value="lambda repressor-like DNA-binding domains"/>
    <property type="match status" value="1"/>
</dbReference>
<feature type="domain" description="HTH cro/C1-type" evidence="1">
    <location>
        <begin position="10"/>
        <end position="68"/>
    </location>
</feature>
<dbReference type="GO" id="GO:0003677">
    <property type="term" value="F:DNA binding"/>
    <property type="evidence" value="ECO:0007669"/>
    <property type="project" value="InterPro"/>
</dbReference>
<proteinExistence type="predicted"/>
<organism evidence="2">
    <name type="scientific">Uncultured archaeon GZfos26G2</name>
    <dbReference type="NCBI Taxonomy" id="3386331"/>
    <lineage>
        <taxon>Archaea</taxon>
        <taxon>Methanobacteriati</taxon>
        <taxon>Methanobacteriota</taxon>
        <taxon>Stenosarchaea group</taxon>
        <taxon>Methanomicrobia</taxon>
        <taxon>Candidatus Methanophagales</taxon>
        <taxon>Candidatus Methanophagaceae</taxon>
        <taxon>Candidatus Methanophaga</taxon>
    </lineage>
</organism>
<accession>Q64A92</accession>
<reference evidence="2" key="2">
    <citation type="submission" date="2004-08" db="EMBL/GenBank/DDBJ databases">
        <authorList>
            <person name="Putnam N."/>
            <person name="Detter J.C."/>
            <person name="Richardson P.M."/>
            <person name="Rokhsar D."/>
        </authorList>
    </citation>
    <scope>NUCLEOTIDE SEQUENCE</scope>
</reference>
<sequence>MYVSIDGARMREAREKKEYSLGDIATELGVSRRSVSKYEEGGTSTTIDIALKLEEVLDEMLIEALEFLNPESKEPPTLGGVEEVASDLEKGILSMMKEIGFEIFTTDHAPFSAVSFSRPKVKILTGISKSSEQMVKRARIMSSVSQVTNSKSVFVVNGSIKRVQIDSTVLIEKEELKKIRDPEEFTCVMEERIESGRKK</sequence>
<dbReference type="CDD" id="cd00093">
    <property type="entry name" value="HTH_XRE"/>
    <property type="match status" value="1"/>
</dbReference>
<gene>
    <name evidence="2" type="ORF">GZ32E7_48</name>
</gene>
<protein>
    <recommendedName>
        <fullName evidence="1">HTH cro/C1-type domain-containing protein</fullName>
    </recommendedName>
</protein>
<dbReference type="Pfam" id="PF01381">
    <property type="entry name" value="HTH_3"/>
    <property type="match status" value="1"/>
</dbReference>
<evidence type="ECO:0000259" key="1">
    <source>
        <dbReference type="PROSITE" id="PS50943"/>
    </source>
</evidence>
<name>Q64A92_UNCAG</name>
<dbReference type="InterPro" id="IPR001387">
    <property type="entry name" value="Cro/C1-type_HTH"/>
</dbReference>
<dbReference type="PROSITE" id="PS50943">
    <property type="entry name" value="HTH_CROC1"/>
    <property type="match status" value="1"/>
</dbReference>
<dbReference type="SMART" id="SM00530">
    <property type="entry name" value="HTH_XRE"/>
    <property type="match status" value="1"/>
</dbReference>
<dbReference type="SUPFAM" id="SSF47413">
    <property type="entry name" value="lambda repressor-like DNA-binding domains"/>
    <property type="match status" value="1"/>
</dbReference>
<dbReference type="EMBL" id="AY714855">
    <property type="protein sequence ID" value="AAU83685.1"/>
    <property type="molecule type" value="Genomic_DNA"/>
</dbReference>
<dbReference type="AlphaFoldDB" id="Q64A92"/>
<evidence type="ECO:0000313" key="2">
    <source>
        <dbReference type="EMBL" id="AAU83685.1"/>
    </source>
</evidence>